<dbReference type="AlphaFoldDB" id="Q3ZAK0"/>
<name>Q3ZAK0_DROME</name>
<accession>Q3ZAK0</accession>
<organism evidence="1">
    <name type="scientific">Drosophila melanogaster</name>
    <name type="common">Fruit fly</name>
    <dbReference type="NCBI Taxonomy" id="7227"/>
    <lineage>
        <taxon>Eukaryota</taxon>
        <taxon>Metazoa</taxon>
        <taxon>Ecdysozoa</taxon>
        <taxon>Arthropoda</taxon>
        <taxon>Hexapoda</taxon>
        <taxon>Insecta</taxon>
        <taxon>Pterygota</taxon>
        <taxon>Neoptera</taxon>
        <taxon>Endopterygota</taxon>
        <taxon>Diptera</taxon>
        <taxon>Brachycera</taxon>
        <taxon>Muscomorpha</taxon>
        <taxon>Ephydroidea</taxon>
        <taxon>Drosophilidae</taxon>
        <taxon>Drosophila</taxon>
        <taxon>Sophophora</taxon>
    </lineage>
</organism>
<protein>
    <submittedName>
        <fullName evidence="1">IP02225p</fullName>
    </submittedName>
</protein>
<dbReference type="EMBL" id="BT023869">
    <property type="protein sequence ID" value="AAZ86790.1"/>
    <property type="molecule type" value="mRNA"/>
</dbReference>
<proteinExistence type="evidence at transcript level"/>
<reference evidence="1" key="1">
    <citation type="submission" date="2005-08" db="EMBL/GenBank/DDBJ databases">
        <authorList>
            <person name="Stapleton M."/>
            <person name="Carlson J."/>
            <person name="Chavez C."/>
            <person name="Frise E."/>
            <person name="George R."/>
            <person name="Pacleb J."/>
            <person name="Park S."/>
            <person name="Wan K."/>
            <person name="Yu C."/>
            <person name="Celniker S."/>
        </authorList>
    </citation>
    <scope>NUCLEOTIDE SEQUENCE</scope>
</reference>
<evidence type="ECO:0000313" key="1">
    <source>
        <dbReference type="EMBL" id="AAZ86790.1"/>
    </source>
</evidence>
<feature type="non-terminal residue" evidence="1">
    <location>
        <position position="1"/>
    </location>
</feature>
<sequence>FSLETQLYAFVEPILAILLRTGCGSPENGGLSALAHAQSASGNGGQHNLAKCFYHLPGVQRNGQLCDYPGAAAISTTANQRSPVDIGQRCGHCGPNGTHHSHGLK</sequence>